<dbReference type="EMBL" id="BK059131">
    <property type="protein sequence ID" value="DAE33025.1"/>
    <property type="molecule type" value="Genomic_DNA"/>
</dbReference>
<evidence type="ECO:0000313" key="1">
    <source>
        <dbReference type="EMBL" id="DAE33025.1"/>
    </source>
</evidence>
<proteinExistence type="predicted"/>
<organism evidence="1">
    <name type="scientific">virus sp. ctoYX9</name>
    <dbReference type="NCBI Taxonomy" id="2825822"/>
    <lineage>
        <taxon>Viruses</taxon>
    </lineage>
</organism>
<sequence>MGVCQKHSANYARSLKLYYRFFVSLYRSIKNRA</sequence>
<accession>A0A8S5RPH3</accession>
<reference evidence="1" key="1">
    <citation type="journal article" date="2021" name="Proc. Natl. Acad. Sci. U.S.A.">
        <title>A Catalog of Tens of Thousands of Viruses from Human Metagenomes Reveals Hidden Associations with Chronic Diseases.</title>
        <authorList>
            <person name="Tisza M.J."/>
            <person name="Buck C.B."/>
        </authorList>
    </citation>
    <scope>NUCLEOTIDE SEQUENCE</scope>
    <source>
        <strain evidence="1">CtoYX9</strain>
    </source>
</reference>
<protein>
    <submittedName>
        <fullName evidence="1">Uncharacterized protein</fullName>
    </submittedName>
</protein>
<name>A0A8S5RPH3_9VIRU</name>